<dbReference type="SFLD" id="SFLDF00027">
    <property type="entry name" value="p-type_atpase"/>
    <property type="match status" value="1"/>
</dbReference>
<keyword evidence="9 17" id="KW-1278">Translocase</keyword>
<dbReference type="GO" id="GO:0140326">
    <property type="term" value="F:ATPase-coupled intramembrane lipid transporter activity"/>
    <property type="evidence" value="ECO:0007669"/>
    <property type="project" value="UniProtKB-EC"/>
</dbReference>
<keyword evidence="8 16" id="KW-0460">Magnesium</keyword>
<feature type="binding site" evidence="15">
    <location>
        <position position="467"/>
    </location>
    <ligand>
        <name>ATP</name>
        <dbReference type="ChEBI" id="CHEBI:30616"/>
    </ligand>
</feature>
<feature type="binding site" evidence="15">
    <location>
        <position position="778"/>
    </location>
    <ligand>
        <name>ATP</name>
        <dbReference type="ChEBI" id="CHEBI:30616"/>
    </ligand>
</feature>
<dbReference type="FunFam" id="3.40.50.1000:FF:000001">
    <property type="entry name" value="Phospholipid-transporting ATPase IC"/>
    <property type="match status" value="1"/>
</dbReference>
<dbReference type="GO" id="GO:0016887">
    <property type="term" value="F:ATP hydrolysis activity"/>
    <property type="evidence" value="ECO:0007669"/>
    <property type="project" value="InterPro"/>
</dbReference>
<evidence type="ECO:0000256" key="16">
    <source>
        <dbReference type="PIRSR" id="PIRSR606539-3"/>
    </source>
</evidence>
<feature type="binding site" evidence="16">
    <location>
        <position position="974"/>
    </location>
    <ligand>
        <name>Mg(2+)</name>
        <dbReference type="ChEBI" id="CHEBI:18420"/>
    </ligand>
</feature>
<dbReference type="SFLD" id="SFLDG00002">
    <property type="entry name" value="C1.7:_P-type_atpase_like"/>
    <property type="match status" value="1"/>
</dbReference>
<feature type="binding site" evidence="15">
    <location>
        <position position="741"/>
    </location>
    <ligand>
        <name>ATP</name>
        <dbReference type="ChEBI" id="CHEBI:30616"/>
    </ligand>
</feature>
<feature type="region of interest" description="Disordered" evidence="19">
    <location>
        <begin position="1"/>
        <end position="36"/>
    </location>
</feature>
<dbReference type="PROSITE" id="PS00154">
    <property type="entry name" value="ATPASE_E1_E2"/>
    <property type="match status" value="1"/>
</dbReference>
<comment type="caution">
    <text evidence="22">The sequence shown here is derived from an EMBL/GenBank/DDBJ whole genome shotgun (WGS) entry which is preliminary data.</text>
</comment>
<dbReference type="CDD" id="cd02073">
    <property type="entry name" value="P-type_ATPase_APLT_Dnf-like"/>
    <property type="match status" value="1"/>
</dbReference>
<evidence type="ECO:0000256" key="8">
    <source>
        <dbReference type="ARBA" id="ARBA00022842"/>
    </source>
</evidence>
<dbReference type="Pfam" id="PF13246">
    <property type="entry name" value="Cation_ATPase"/>
    <property type="match status" value="1"/>
</dbReference>
<comment type="cofactor">
    <cofactor evidence="16">
        <name>Mg(2+)</name>
        <dbReference type="ChEBI" id="CHEBI:18420"/>
    </cofactor>
</comment>
<dbReference type="OrthoDB" id="377733at2759"/>
<dbReference type="Gene3D" id="1.20.1110.10">
    <property type="entry name" value="Calcium-transporting ATPase, transmembrane domain"/>
    <property type="match status" value="1"/>
</dbReference>
<feature type="coiled-coil region" evidence="18">
    <location>
        <begin position="800"/>
        <end position="827"/>
    </location>
</feature>
<dbReference type="Pfam" id="PF16209">
    <property type="entry name" value="PhoLip_ATPase_N"/>
    <property type="match status" value="1"/>
</dbReference>
<evidence type="ECO:0000256" key="4">
    <source>
        <dbReference type="ARBA" id="ARBA00022692"/>
    </source>
</evidence>
<evidence type="ECO:0000256" key="17">
    <source>
        <dbReference type="RuleBase" id="RU362033"/>
    </source>
</evidence>
<dbReference type="GO" id="GO:0045332">
    <property type="term" value="P:phospholipid translocation"/>
    <property type="evidence" value="ECO:0007669"/>
    <property type="project" value="TreeGrafter"/>
</dbReference>
<dbReference type="SFLD" id="SFLDS00003">
    <property type="entry name" value="Haloacid_Dehalogenase"/>
    <property type="match status" value="1"/>
</dbReference>
<dbReference type="InterPro" id="IPR023299">
    <property type="entry name" value="ATPase_P-typ_cyto_dom_N"/>
</dbReference>
<feature type="region of interest" description="Disordered" evidence="19">
    <location>
        <begin position="490"/>
        <end position="532"/>
    </location>
</feature>
<dbReference type="PANTHER" id="PTHR24092:SF180">
    <property type="entry name" value="PHOSPHOLIPID-TRANSPORTING ATPASE DNF1-RELATED"/>
    <property type="match status" value="1"/>
</dbReference>
<feature type="binding site" evidence="15">
    <location>
        <position position="670"/>
    </location>
    <ligand>
        <name>ATP</name>
        <dbReference type="ChEBI" id="CHEBI:30616"/>
    </ligand>
</feature>
<feature type="binding site" evidence="15">
    <location>
        <position position="468"/>
    </location>
    <ligand>
        <name>ATP</name>
        <dbReference type="ChEBI" id="CHEBI:30616"/>
    </ligand>
</feature>
<dbReference type="GO" id="GO:0012505">
    <property type="term" value="C:endomembrane system"/>
    <property type="evidence" value="ECO:0007669"/>
    <property type="project" value="UniProtKB-SubCell"/>
</dbReference>
<comment type="catalytic activity">
    <reaction evidence="12 17">
        <text>ATP + H2O + phospholipidSide 1 = ADP + phosphate + phospholipidSide 2.</text>
        <dbReference type="EC" id="7.6.2.1"/>
    </reaction>
</comment>
<evidence type="ECO:0000256" key="2">
    <source>
        <dbReference type="ARBA" id="ARBA00008109"/>
    </source>
</evidence>
<dbReference type="Gene3D" id="2.70.150.10">
    <property type="entry name" value="Calcium-transporting ATPase, cytoplasmic transduction domain A"/>
    <property type="match status" value="2"/>
</dbReference>
<evidence type="ECO:0000256" key="1">
    <source>
        <dbReference type="ARBA" id="ARBA00004127"/>
    </source>
</evidence>
<keyword evidence="7 15" id="KW-0067">ATP-binding</keyword>
<dbReference type="SUPFAM" id="SSF81665">
    <property type="entry name" value="Calcium ATPase, transmembrane domain M"/>
    <property type="match status" value="1"/>
</dbReference>
<feature type="binding site" evidence="15">
    <location>
        <position position="859"/>
    </location>
    <ligand>
        <name>ATP</name>
        <dbReference type="ChEBI" id="CHEBI:30616"/>
    </ligand>
</feature>
<dbReference type="GO" id="GO:0005524">
    <property type="term" value="F:ATP binding"/>
    <property type="evidence" value="ECO:0007669"/>
    <property type="project" value="UniProtKB-UniRule"/>
</dbReference>
<feature type="binding site" evidence="15">
    <location>
        <position position="860"/>
    </location>
    <ligand>
        <name>ATP</name>
        <dbReference type="ChEBI" id="CHEBI:30616"/>
    </ligand>
</feature>
<sequence length="1260" mass="142071">MSLTDPPPHSHQDGPTHHRSPSSVTHNTLTRSLTSSVRRSTSVRLRPVASGARRVYFNMPLPQQELNAKGQPLHPFVTNRIRTSKYTWWTFVPKNLFEQFRRAANMYFLIMAIIQLIPVFGVKSPALTLLPICAVVFISAVKDGFEDLQRHKVDARYNGTLTSRLLNYANPNYPTSSTPPSTDTSNTFGPVLSKDVQVGDILYLRNGQSCPADCILLSSADTEHGICFVETKDLDGETNLKPRTSISSMTHIQSGHDCLQHHFYIESPAPTPNLYAYQGTFVHTEQNASGKWNPVSKAPLSIDHLLLRGHVVRNTPWAIAIVVFTGTDTKIILNSGETPSKRSQVERQMNSQIFIAFAVLIILCLVCAVMAGVRKSQNDAQPGSALFTQRQEAPAYFGFLNFWSSLIIFQNIIPISLYVSIEFVKTFQAFFIWSDLDMWDEESQAPCIPKSWNLSDDLGQIEYLFSDKTGTLTQNKMEFRECSINGQKYGNNGFAQETDGARGDRMRQQPALNEKPAHSPSSPRHSLEQQPARSSAILAEYKEAMGQLFISKYASTDLRHLSFADPQLMRDLHDNRTDHGMALHDFFLLLALCHTVVVERLDKHGNVVSSESQPDVQDLMPSSPANKKKPTAADEEKAQKKKREQEQERLKQVDPTVQEQIEYKAESPDEAALVETAKNVGFTFLGHAGHGGVNKRATVDILGEPFAFDVLHEFAFTSTRKRMSVIVRRPAPWNDTVLYCKGADNVMYDRLDKDSPINHSRMEQTQQDIDAYSREGLRTLVLGYRRLDDPDAFADWRARMQDASTALENRSQRMEDLQDELEQHLTLLGATAIEDKLQEGVPDCIDDLRHAGIKIWVLTGDKMETAINIGYACNLLDSGMELLMVKGDGDSQHITLPVPTSAAKNESGDANIGLVIDGAALTVILNDDKLKAQLVELAIQCKSVICCRVSPLQKALVVELIRNEQHVVTLAIGDGANDVSMIQAANVGVGITGQEGVQAAMAADYTIAQFRFLRKLLLVQGHWSYERIAEMILNFFFKNIFWVFPSLWFQIYSQFSGNIFYDYSFLQLYNLIFTVAPVVVLGATDRDISAKYLQRYPQVYQVGVKQQLYTKPRFWLYFFDGVWQSVVVFFAFFFSYQVNPNPQGLPESSLQFSTSVAVTAVFLANLMPGFNTFAWTWFQFVFVFLEILIVFLWVVIYGAFNTSIAGMAFKVFGSWDFWLTFFVATVVAFLPRYTCTFIVQWWFPNVLHQVRHIEYASKKL</sequence>
<dbReference type="InterPro" id="IPR023214">
    <property type="entry name" value="HAD_sf"/>
</dbReference>
<feature type="transmembrane region" description="Helical" evidence="17">
    <location>
        <begin position="1174"/>
        <end position="1197"/>
    </location>
</feature>
<keyword evidence="10 17" id="KW-1133">Transmembrane helix</keyword>
<feature type="binding site" evidence="15">
    <location>
        <position position="977"/>
    </location>
    <ligand>
        <name>ATP</name>
        <dbReference type="ChEBI" id="CHEBI:30616"/>
    </ligand>
</feature>
<feature type="active site" description="4-aspartylphosphate intermediate" evidence="14">
    <location>
        <position position="467"/>
    </location>
</feature>
<feature type="binding site" evidence="15">
    <location>
        <position position="861"/>
    </location>
    <ligand>
        <name>ATP</name>
        <dbReference type="ChEBI" id="CHEBI:30616"/>
    </ligand>
</feature>
<evidence type="ECO:0000256" key="3">
    <source>
        <dbReference type="ARBA" id="ARBA00022448"/>
    </source>
</evidence>
<evidence type="ECO:0000256" key="11">
    <source>
        <dbReference type="ARBA" id="ARBA00023136"/>
    </source>
</evidence>
<evidence type="ECO:0000259" key="20">
    <source>
        <dbReference type="Pfam" id="PF16209"/>
    </source>
</evidence>
<evidence type="ECO:0000256" key="12">
    <source>
        <dbReference type="ARBA" id="ARBA00034036"/>
    </source>
</evidence>
<gene>
    <name evidence="22" type="ORF">DM01DRAFT_1317909</name>
</gene>
<dbReference type="SUPFAM" id="SSF81660">
    <property type="entry name" value="Metal cation-transporting ATPase, ATP-binding domain N"/>
    <property type="match status" value="1"/>
</dbReference>
<comment type="catalytic activity">
    <reaction evidence="13">
        <text>a 1,2-diacyl-sn-glycero-3-phosphoethanolamine(out) + ATP + H2O = a 1,2-diacyl-sn-glycero-3-phosphoethanolamine(in) + ADP + phosphate + H(+)</text>
        <dbReference type="Rhea" id="RHEA:66132"/>
        <dbReference type="ChEBI" id="CHEBI:15377"/>
        <dbReference type="ChEBI" id="CHEBI:15378"/>
        <dbReference type="ChEBI" id="CHEBI:30616"/>
        <dbReference type="ChEBI" id="CHEBI:43474"/>
        <dbReference type="ChEBI" id="CHEBI:64612"/>
        <dbReference type="ChEBI" id="CHEBI:456216"/>
    </reaction>
    <physiologicalReaction direction="left-to-right" evidence="13">
        <dbReference type="Rhea" id="RHEA:66133"/>
    </physiologicalReaction>
</comment>
<dbReference type="InterPro" id="IPR023298">
    <property type="entry name" value="ATPase_P-typ_TM_dom_sf"/>
</dbReference>
<dbReference type="Pfam" id="PF16212">
    <property type="entry name" value="PhoLip_ATPase_C"/>
    <property type="match status" value="1"/>
</dbReference>
<dbReference type="InterPro" id="IPR036412">
    <property type="entry name" value="HAD-like_sf"/>
</dbReference>
<feature type="binding site" evidence="15">
    <location>
        <position position="716"/>
    </location>
    <ligand>
        <name>ATP</name>
        <dbReference type="ChEBI" id="CHEBI:30616"/>
    </ligand>
</feature>
<evidence type="ECO:0000256" key="15">
    <source>
        <dbReference type="PIRSR" id="PIRSR606539-2"/>
    </source>
</evidence>
<dbReference type="Gene3D" id="3.40.50.1000">
    <property type="entry name" value="HAD superfamily/HAD-like"/>
    <property type="match status" value="2"/>
</dbReference>
<keyword evidence="6 15" id="KW-0547">Nucleotide-binding</keyword>
<dbReference type="PRINTS" id="PR00119">
    <property type="entry name" value="CATATPASE"/>
</dbReference>
<dbReference type="EC" id="7.6.2.1" evidence="17"/>
<accession>A0A1X2GRU8</accession>
<dbReference type="SUPFAM" id="SSF56784">
    <property type="entry name" value="HAD-like"/>
    <property type="match status" value="1"/>
</dbReference>
<dbReference type="InterPro" id="IPR032631">
    <property type="entry name" value="P-type_ATPase_N"/>
</dbReference>
<comment type="similarity">
    <text evidence="2 17">Belongs to the cation transport ATPase (P-type) (TC 3.A.3) family. Type IV subfamily.</text>
</comment>
<feature type="transmembrane region" description="Helical" evidence="17">
    <location>
        <begin position="1114"/>
        <end position="1136"/>
    </location>
</feature>
<dbReference type="InterPro" id="IPR001757">
    <property type="entry name" value="P_typ_ATPase"/>
</dbReference>
<feature type="compositionally biased region" description="Basic and acidic residues" evidence="19">
    <location>
        <begin position="631"/>
        <end position="652"/>
    </location>
</feature>
<feature type="binding site" evidence="16">
    <location>
        <position position="469"/>
    </location>
    <ligand>
        <name>Mg(2+)</name>
        <dbReference type="ChEBI" id="CHEBI:18420"/>
    </ligand>
</feature>
<dbReference type="NCBIfam" id="TIGR01494">
    <property type="entry name" value="ATPase_P-type"/>
    <property type="match status" value="1"/>
</dbReference>
<feature type="domain" description="P-type ATPase C-terminal" evidence="21">
    <location>
        <begin position="1000"/>
        <end position="1245"/>
    </location>
</feature>
<evidence type="ECO:0000256" key="13">
    <source>
        <dbReference type="ARBA" id="ARBA00049128"/>
    </source>
</evidence>
<dbReference type="GO" id="GO:0000287">
    <property type="term" value="F:magnesium ion binding"/>
    <property type="evidence" value="ECO:0007669"/>
    <property type="project" value="UniProtKB-UniRule"/>
</dbReference>
<feature type="region of interest" description="Disordered" evidence="19">
    <location>
        <begin position="607"/>
        <end position="658"/>
    </location>
</feature>
<keyword evidence="3" id="KW-0813">Transport</keyword>
<dbReference type="InterPro" id="IPR032630">
    <property type="entry name" value="P_typ_ATPase_c"/>
</dbReference>
<feature type="compositionally biased region" description="Polar residues" evidence="19">
    <location>
        <begin position="519"/>
        <end position="532"/>
    </location>
</feature>
<dbReference type="Gene3D" id="3.40.1110.10">
    <property type="entry name" value="Calcium-transporting ATPase, cytoplasmic domain N"/>
    <property type="match status" value="2"/>
</dbReference>
<dbReference type="FunFam" id="3.40.50.1000:FF:000014">
    <property type="entry name" value="Phospholipid-transporting ATPase"/>
    <property type="match status" value="1"/>
</dbReference>
<evidence type="ECO:0000313" key="23">
    <source>
        <dbReference type="Proteomes" id="UP000242146"/>
    </source>
</evidence>
<feature type="transmembrane region" description="Helical" evidence="17">
    <location>
        <begin position="393"/>
        <end position="419"/>
    </location>
</feature>
<evidence type="ECO:0000256" key="14">
    <source>
        <dbReference type="PIRSR" id="PIRSR606539-1"/>
    </source>
</evidence>
<dbReference type="EMBL" id="MCGT01000005">
    <property type="protein sequence ID" value="ORX59732.1"/>
    <property type="molecule type" value="Genomic_DNA"/>
</dbReference>
<feature type="binding site" evidence="15">
    <location>
        <position position="954"/>
    </location>
    <ligand>
        <name>ATP</name>
        <dbReference type="ChEBI" id="CHEBI:30616"/>
    </ligand>
</feature>
<feature type="domain" description="P-type ATPase N-terminal" evidence="20">
    <location>
        <begin position="73"/>
        <end position="128"/>
    </location>
</feature>
<evidence type="ECO:0000256" key="18">
    <source>
        <dbReference type="SAM" id="Coils"/>
    </source>
</evidence>
<keyword evidence="18" id="KW-0175">Coiled coil</keyword>
<dbReference type="InterPro" id="IPR008250">
    <property type="entry name" value="ATPase_P-typ_transduc_dom_A_sf"/>
</dbReference>
<dbReference type="AlphaFoldDB" id="A0A1X2GRU8"/>
<feature type="binding site" evidence="15">
    <location>
        <position position="978"/>
    </location>
    <ligand>
        <name>ATP</name>
        <dbReference type="ChEBI" id="CHEBI:30616"/>
    </ligand>
</feature>
<evidence type="ECO:0000256" key="6">
    <source>
        <dbReference type="ARBA" id="ARBA00022741"/>
    </source>
</evidence>
<feature type="binding site" evidence="16">
    <location>
        <position position="978"/>
    </location>
    <ligand>
        <name>Mg(2+)</name>
        <dbReference type="ChEBI" id="CHEBI:18420"/>
    </ligand>
</feature>
<evidence type="ECO:0000256" key="7">
    <source>
        <dbReference type="ARBA" id="ARBA00022840"/>
    </source>
</evidence>
<dbReference type="SUPFAM" id="SSF81653">
    <property type="entry name" value="Calcium ATPase, transduction domain A"/>
    <property type="match status" value="1"/>
</dbReference>
<proteinExistence type="inferred from homology"/>
<organism evidence="22 23">
    <name type="scientific">Hesseltinella vesiculosa</name>
    <dbReference type="NCBI Taxonomy" id="101127"/>
    <lineage>
        <taxon>Eukaryota</taxon>
        <taxon>Fungi</taxon>
        <taxon>Fungi incertae sedis</taxon>
        <taxon>Mucoromycota</taxon>
        <taxon>Mucoromycotina</taxon>
        <taxon>Mucoromycetes</taxon>
        <taxon>Mucorales</taxon>
        <taxon>Cunninghamellaceae</taxon>
        <taxon>Hesseltinella</taxon>
    </lineage>
</organism>
<dbReference type="GO" id="GO:0005886">
    <property type="term" value="C:plasma membrane"/>
    <property type="evidence" value="ECO:0007669"/>
    <property type="project" value="TreeGrafter"/>
</dbReference>
<evidence type="ECO:0000256" key="19">
    <source>
        <dbReference type="SAM" id="MobiDB-lite"/>
    </source>
</evidence>
<keyword evidence="23" id="KW-1185">Reference proteome</keyword>
<evidence type="ECO:0000256" key="5">
    <source>
        <dbReference type="ARBA" id="ARBA00022723"/>
    </source>
</evidence>
<dbReference type="STRING" id="101127.A0A1X2GRU8"/>
<reference evidence="22 23" key="1">
    <citation type="submission" date="2016-07" db="EMBL/GenBank/DDBJ databases">
        <title>Pervasive Adenine N6-methylation of Active Genes in Fungi.</title>
        <authorList>
            <consortium name="DOE Joint Genome Institute"/>
            <person name="Mondo S.J."/>
            <person name="Dannebaum R.O."/>
            <person name="Kuo R.C."/>
            <person name="Labutti K."/>
            <person name="Haridas S."/>
            <person name="Kuo A."/>
            <person name="Salamov A."/>
            <person name="Ahrendt S.R."/>
            <person name="Lipzen A."/>
            <person name="Sullivan W."/>
            <person name="Andreopoulos W.B."/>
            <person name="Clum A."/>
            <person name="Lindquist E."/>
            <person name="Daum C."/>
            <person name="Ramamoorthy G.K."/>
            <person name="Gryganskyi A."/>
            <person name="Culley D."/>
            <person name="Magnuson J.K."/>
            <person name="James T.Y."/>
            <person name="O'Malley M.A."/>
            <person name="Stajich J.E."/>
            <person name="Spatafora J.W."/>
            <person name="Visel A."/>
            <person name="Grigoriev I.V."/>
        </authorList>
    </citation>
    <scope>NUCLEOTIDE SEQUENCE [LARGE SCALE GENOMIC DNA]</scope>
    <source>
        <strain evidence="22 23">NRRL 3301</strain>
    </source>
</reference>
<keyword evidence="11 17" id="KW-0472">Membrane</keyword>
<dbReference type="InterPro" id="IPR044492">
    <property type="entry name" value="P_typ_ATPase_HD_dom"/>
</dbReference>
<dbReference type="NCBIfam" id="TIGR01652">
    <property type="entry name" value="ATPase-Plipid"/>
    <property type="match status" value="2"/>
</dbReference>
<comment type="subcellular location">
    <subcellularLocation>
        <location evidence="1">Endomembrane system</location>
        <topology evidence="1">Multi-pass membrane protein</topology>
    </subcellularLocation>
    <subcellularLocation>
        <location evidence="17">Membrane</location>
        <topology evidence="17">Multi-pass membrane protein</topology>
    </subcellularLocation>
</comment>
<feature type="binding site" evidence="16">
    <location>
        <position position="467"/>
    </location>
    <ligand>
        <name>Mg(2+)</name>
        <dbReference type="ChEBI" id="CHEBI:18420"/>
    </ligand>
</feature>
<feature type="transmembrane region" description="Helical" evidence="17">
    <location>
        <begin position="1063"/>
        <end position="1083"/>
    </location>
</feature>
<evidence type="ECO:0000259" key="21">
    <source>
        <dbReference type="Pfam" id="PF16212"/>
    </source>
</evidence>
<dbReference type="Proteomes" id="UP000242146">
    <property type="component" value="Unassembled WGS sequence"/>
</dbReference>
<dbReference type="InterPro" id="IPR018303">
    <property type="entry name" value="ATPase_P-typ_P_site"/>
</dbReference>
<feature type="transmembrane region" description="Helical" evidence="17">
    <location>
        <begin position="1217"/>
        <end position="1243"/>
    </location>
</feature>
<keyword evidence="4 17" id="KW-0812">Transmembrane</keyword>
<evidence type="ECO:0000313" key="22">
    <source>
        <dbReference type="EMBL" id="ORX59732.1"/>
    </source>
</evidence>
<feature type="binding site" evidence="15">
    <location>
        <position position="948"/>
    </location>
    <ligand>
        <name>ATP</name>
        <dbReference type="ChEBI" id="CHEBI:30616"/>
    </ligand>
</feature>
<feature type="transmembrane region" description="Helical" evidence="17">
    <location>
        <begin position="1148"/>
        <end position="1167"/>
    </location>
</feature>
<feature type="binding site" evidence="15">
    <location>
        <position position="469"/>
    </location>
    <ligand>
        <name>ATP</name>
        <dbReference type="ChEBI" id="CHEBI:30616"/>
    </ligand>
</feature>
<dbReference type="InterPro" id="IPR006539">
    <property type="entry name" value="P-type_ATPase_IV"/>
</dbReference>
<evidence type="ECO:0000256" key="9">
    <source>
        <dbReference type="ARBA" id="ARBA00022967"/>
    </source>
</evidence>
<name>A0A1X2GRU8_9FUNG</name>
<protein>
    <recommendedName>
        <fullName evidence="17">Phospholipid-transporting ATPase</fullName>
        <ecNumber evidence="17">7.6.2.1</ecNumber>
    </recommendedName>
</protein>
<dbReference type="PANTHER" id="PTHR24092">
    <property type="entry name" value="PROBABLE PHOSPHOLIPID-TRANSPORTING ATPASE"/>
    <property type="match status" value="1"/>
</dbReference>
<evidence type="ECO:0000256" key="10">
    <source>
        <dbReference type="ARBA" id="ARBA00022989"/>
    </source>
</evidence>
<feature type="transmembrane region" description="Helical" evidence="17">
    <location>
        <begin position="353"/>
        <end position="373"/>
    </location>
</feature>
<keyword evidence="5 16" id="KW-0479">Metal-binding</keyword>